<name>A0A858RPK5_9BACT</name>
<keyword evidence="2" id="KW-1185">Reference proteome</keyword>
<evidence type="ECO:0000313" key="2">
    <source>
        <dbReference type="Proteomes" id="UP000501812"/>
    </source>
</evidence>
<dbReference type="EMBL" id="CP051774">
    <property type="protein sequence ID" value="QJE98792.1"/>
    <property type="molecule type" value="Genomic_DNA"/>
</dbReference>
<dbReference type="KEGG" id="luo:HHL09_24435"/>
<dbReference type="Proteomes" id="UP000501812">
    <property type="component" value="Chromosome"/>
</dbReference>
<reference evidence="1 2" key="1">
    <citation type="submission" date="2020-04" db="EMBL/GenBank/DDBJ databases">
        <title>Luteolibacter sp. G-1-1-1 isolated from soil.</title>
        <authorList>
            <person name="Dahal R.H."/>
        </authorList>
    </citation>
    <scope>NUCLEOTIDE SEQUENCE [LARGE SCALE GENOMIC DNA]</scope>
    <source>
        <strain evidence="1 2">G-1-1-1</strain>
    </source>
</reference>
<dbReference type="RefSeq" id="WP_169457279.1">
    <property type="nucleotide sequence ID" value="NZ_CP051774.1"/>
</dbReference>
<organism evidence="1 2">
    <name type="scientific">Luteolibacter luteus</name>
    <dbReference type="NCBI Taxonomy" id="2728835"/>
    <lineage>
        <taxon>Bacteria</taxon>
        <taxon>Pseudomonadati</taxon>
        <taxon>Verrucomicrobiota</taxon>
        <taxon>Verrucomicrobiia</taxon>
        <taxon>Verrucomicrobiales</taxon>
        <taxon>Verrucomicrobiaceae</taxon>
        <taxon>Luteolibacter</taxon>
    </lineage>
</organism>
<protein>
    <submittedName>
        <fullName evidence="1">Uncharacterized protein</fullName>
    </submittedName>
</protein>
<evidence type="ECO:0000313" key="1">
    <source>
        <dbReference type="EMBL" id="QJE98792.1"/>
    </source>
</evidence>
<proteinExistence type="predicted"/>
<gene>
    <name evidence="1" type="ORF">HHL09_24435</name>
</gene>
<accession>A0A858RPK5</accession>
<sequence>MDPEFQDLENTLKGMRPAKPDAASLDRLLAAVEGRLQSSPVSISGVESKLASLQPVALSDDLAARMLATVSRVPFPVDEKVVLFPGAQKPAKKENVSRRPWYAAAAAVAVAGAFSALMVGGPKVAQPHHGGGAVAGNEIPLGAKNISAANFTPSSMGSGLQDVSDMGVRWTREGRPVRLYRVIYRDKAQLKNNKGEIIEVEKPRAEYFLVPEKID</sequence>
<dbReference type="AlphaFoldDB" id="A0A858RPK5"/>